<feature type="transmembrane region" description="Helical" evidence="7">
    <location>
        <begin position="41"/>
        <end position="60"/>
    </location>
</feature>
<name>X0YNV2_9ZZZZ</name>
<dbReference type="GO" id="GO:0005886">
    <property type="term" value="C:plasma membrane"/>
    <property type="evidence" value="ECO:0007669"/>
    <property type="project" value="UniProtKB-SubCell"/>
</dbReference>
<feature type="transmembrane region" description="Helical" evidence="7">
    <location>
        <begin position="105"/>
        <end position="126"/>
    </location>
</feature>
<dbReference type="PANTHER" id="PTHR34229">
    <property type="entry name" value="METAL TRANSPORT PROTEIN HI_1621-RELATED"/>
    <property type="match status" value="1"/>
</dbReference>
<evidence type="ECO:0000256" key="3">
    <source>
        <dbReference type="ARBA" id="ARBA00022475"/>
    </source>
</evidence>
<proteinExistence type="predicted"/>
<keyword evidence="6 7" id="KW-0472">Membrane</keyword>
<reference evidence="9" key="1">
    <citation type="journal article" date="2014" name="Front. Microbiol.">
        <title>High frequency of phylogenetically diverse reductive dehalogenase-homologous genes in deep subseafloor sedimentary metagenomes.</title>
        <authorList>
            <person name="Kawai M."/>
            <person name="Futagami T."/>
            <person name="Toyoda A."/>
            <person name="Takaki Y."/>
            <person name="Nishi S."/>
            <person name="Hori S."/>
            <person name="Arai W."/>
            <person name="Tsubouchi T."/>
            <person name="Morono Y."/>
            <person name="Uchiyama I."/>
            <person name="Ito T."/>
            <person name="Fujiyama A."/>
            <person name="Inagaki F."/>
            <person name="Takami H."/>
        </authorList>
    </citation>
    <scope>NUCLEOTIDE SEQUENCE</scope>
    <source>
        <strain evidence="9">Expedition CK06-06</strain>
    </source>
</reference>
<gene>
    <name evidence="9" type="ORF">S01H4_06901</name>
</gene>
<dbReference type="Gene3D" id="1.10.1760.20">
    <property type="match status" value="1"/>
</dbReference>
<evidence type="ECO:0000256" key="7">
    <source>
        <dbReference type="SAM" id="Phobius"/>
    </source>
</evidence>
<keyword evidence="3" id="KW-1003">Cell membrane</keyword>
<dbReference type="EMBL" id="BART01002193">
    <property type="protein sequence ID" value="GAG57855.1"/>
    <property type="molecule type" value="Genomic_DNA"/>
</dbReference>
<feature type="transmembrane region" description="Helical" evidence="7">
    <location>
        <begin position="72"/>
        <end position="99"/>
    </location>
</feature>
<dbReference type="Pfam" id="PF13190">
    <property type="entry name" value="PDGLE"/>
    <property type="match status" value="1"/>
</dbReference>
<evidence type="ECO:0000256" key="1">
    <source>
        <dbReference type="ARBA" id="ARBA00004651"/>
    </source>
</evidence>
<dbReference type="AlphaFoldDB" id="X0YNV2"/>
<keyword evidence="4 7" id="KW-0812">Transmembrane</keyword>
<accession>X0YNV2</accession>
<keyword evidence="2" id="KW-0813">Transport</keyword>
<dbReference type="PANTHER" id="PTHR34229:SF1">
    <property type="entry name" value="METAL TRANSPORT PROTEIN HI_1621-RELATED"/>
    <property type="match status" value="1"/>
</dbReference>
<organism evidence="9">
    <name type="scientific">marine sediment metagenome</name>
    <dbReference type="NCBI Taxonomy" id="412755"/>
    <lineage>
        <taxon>unclassified sequences</taxon>
        <taxon>metagenomes</taxon>
        <taxon>ecological metagenomes</taxon>
    </lineage>
</organism>
<feature type="transmembrane region" description="Helical" evidence="7">
    <location>
        <begin position="138"/>
        <end position="161"/>
    </location>
</feature>
<evidence type="ECO:0000256" key="2">
    <source>
        <dbReference type="ARBA" id="ARBA00022448"/>
    </source>
</evidence>
<feature type="transmembrane region" description="Helical" evidence="7">
    <location>
        <begin position="173"/>
        <end position="202"/>
    </location>
</feature>
<protein>
    <recommendedName>
        <fullName evidence="8">PDGLE domain-containing protein</fullName>
    </recommendedName>
</protein>
<comment type="caution">
    <text evidence="9">The sequence shown here is derived from an EMBL/GenBank/DDBJ whole genome shotgun (WGS) entry which is preliminary data.</text>
</comment>
<evidence type="ECO:0000256" key="5">
    <source>
        <dbReference type="ARBA" id="ARBA00022989"/>
    </source>
</evidence>
<dbReference type="InterPro" id="IPR025937">
    <property type="entry name" value="PDGLE_dom"/>
</dbReference>
<evidence type="ECO:0000256" key="6">
    <source>
        <dbReference type="ARBA" id="ARBA00023136"/>
    </source>
</evidence>
<keyword evidence="5 7" id="KW-1133">Transmembrane helix</keyword>
<evidence type="ECO:0000313" key="9">
    <source>
        <dbReference type="EMBL" id="GAG57855.1"/>
    </source>
</evidence>
<feature type="transmembrane region" description="Helical" evidence="7">
    <location>
        <begin position="223"/>
        <end position="244"/>
    </location>
</feature>
<feature type="domain" description="PDGLE" evidence="8">
    <location>
        <begin position="224"/>
        <end position="337"/>
    </location>
</feature>
<feature type="transmembrane region" description="Helical" evidence="7">
    <location>
        <begin position="315"/>
        <end position="335"/>
    </location>
</feature>
<sequence length="343" mass="35798">MHMANELLSVPVAAGTLAIAAAGLGFICRKVRQVIAAEKLALMGILGAFVFAAQMVNFQLPAMPGTSGHMVGAVLLAIILGPHLGAIVISSVVIVQCLIFQDGGLLALGCNIINMALVPSYLGYFLYKTATAGPFSSLRVYIGAVLACVIAMQVSAALVPVQAALSGVLAVPFSTFLITMLGVHLLIGLIEGLITVAVLGYLQQVRPDVFVDSLPGKVRLSRKAVLITLVIFTIVIGGGLSLLASDMPDGLEWSYAERPDQPDFEAAVSNDSAAIAAVDDFQARYAPLPDYSRRSSAIGETGEAQADISAGWTSFAGVVGSAITMAAIWLTAWILRKKQSLKA</sequence>
<dbReference type="InterPro" id="IPR002751">
    <property type="entry name" value="CbiM/NikMN"/>
</dbReference>
<comment type="subcellular location">
    <subcellularLocation>
        <location evidence="1">Cell membrane</location>
        <topology evidence="1">Multi-pass membrane protein</topology>
    </subcellularLocation>
</comment>
<dbReference type="GO" id="GO:0000041">
    <property type="term" value="P:transition metal ion transport"/>
    <property type="evidence" value="ECO:0007669"/>
    <property type="project" value="InterPro"/>
</dbReference>
<dbReference type="Pfam" id="PF01891">
    <property type="entry name" value="CbiM"/>
    <property type="match status" value="1"/>
</dbReference>
<evidence type="ECO:0000259" key="8">
    <source>
        <dbReference type="Pfam" id="PF13190"/>
    </source>
</evidence>
<evidence type="ECO:0000256" key="4">
    <source>
        <dbReference type="ARBA" id="ARBA00022692"/>
    </source>
</evidence>